<comment type="caution">
    <text evidence="7">The sequence shown here is derived from an EMBL/GenBank/DDBJ whole genome shotgun (WGS) entry which is preliminary data.</text>
</comment>
<evidence type="ECO:0008006" key="9">
    <source>
        <dbReference type="Google" id="ProtNLM"/>
    </source>
</evidence>
<keyword evidence="5" id="KW-0408">Iron</keyword>
<dbReference type="PANTHER" id="PTHR24289">
    <property type="entry name" value="STEROID 17-ALPHA-HYDROXYLASE/17,20 LYASE"/>
    <property type="match status" value="1"/>
</dbReference>
<organism evidence="7 8">
    <name type="scientific">Allacma fusca</name>
    <dbReference type="NCBI Taxonomy" id="39272"/>
    <lineage>
        <taxon>Eukaryota</taxon>
        <taxon>Metazoa</taxon>
        <taxon>Ecdysozoa</taxon>
        <taxon>Arthropoda</taxon>
        <taxon>Hexapoda</taxon>
        <taxon>Collembola</taxon>
        <taxon>Symphypleona</taxon>
        <taxon>Sminthuridae</taxon>
        <taxon>Allacma</taxon>
    </lineage>
</organism>
<name>A0A8J2KPQ9_9HEXA</name>
<comment type="similarity">
    <text evidence="1">Belongs to the cytochrome P450 family.</text>
</comment>
<dbReference type="GO" id="GO:0004508">
    <property type="term" value="F:steroid 17-alpha-monooxygenase activity"/>
    <property type="evidence" value="ECO:0007669"/>
    <property type="project" value="TreeGrafter"/>
</dbReference>
<keyword evidence="3" id="KW-0479">Metal-binding</keyword>
<dbReference type="EMBL" id="CAJVCH010419862">
    <property type="protein sequence ID" value="CAG7818405.1"/>
    <property type="molecule type" value="Genomic_DNA"/>
</dbReference>
<gene>
    <name evidence="7" type="ORF">AFUS01_LOCUS28911</name>
</gene>
<keyword evidence="4" id="KW-0560">Oxidoreductase</keyword>
<evidence type="ECO:0000256" key="3">
    <source>
        <dbReference type="ARBA" id="ARBA00022723"/>
    </source>
</evidence>
<evidence type="ECO:0000313" key="7">
    <source>
        <dbReference type="EMBL" id="CAG7818405.1"/>
    </source>
</evidence>
<dbReference type="GO" id="GO:0046872">
    <property type="term" value="F:metal ion binding"/>
    <property type="evidence" value="ECO:0007669"/>
    <property type="project" value="UniProtKB-KW"/>
</dbReference>
<accession>A0A8J2KPQ9</accession>
<keyword evidence="2" id="KW-0349">Heme</keyword>
<reference evidence="7" key="1">
    <citation type="submission" date="2021-06" db="EMBL/GenBank/DDBJ databases">
        <authorList>
            <person name="Hodson N. C."/>
            <person name="Mongue J. A."/>
            <person name="Jaron S. K."/>
        </authorList>
    </citation>
    <scope>NUCLEOTIDE SEQUENCE</scope>
</reference>
<proteinExistence type="inferred from homology"/>
<dbReference type="AlphaFoldDB" id="A0A8J2KPQ9"/>
<evidence type="ECO:0000256" key="4">
    <source>
        <dbReference type="ARBA" id="ARBA00023002"/>
    </source>
</evidence>
<dbReference type="OrthoDB" id="1055148at2759"/>
<keyword evidence="8" id="KW-1185">Reference proteome</keyword>
<evidence type="ECO:0000256" key="2">
    <source>
        <dbReference type="ARBA" id="ARBA00022617"/>
    </source>
</evidence>
<sequence>MIPILNLVLFGIFFLVSWKLVNRKKLGKTLKGPFALPLVGNALSLGKTPHVVMGKWAQKYGKIYQMYIGHDR</sequence>
<evidence type="ECO:0000313" key="8">
    <source>
        <dbReference type="Proteomes" id="UP000708208"/>
    </source>
</evidence>
<dbReference type="GO" id="GO:0042448">
    <property type="term" value="P:progesterone metabolic process"/>
    <property type="evidence" value="ECO:0007669"/>
    <property type="project" value="TreeGrafter"/>
</dbReference>
<dbReference type="Proteomes" id="UP000708208">
    <property type="component" value="Unassembled WGS sequence"/>
</dbReference>
<dbReference type="GO" id="GO:0042446">
    <property type="term" value="P:hormone biosynthetic process"/>
    <property type="evidence" value="ECO:0007669"/>
    <property type="project" value="TreeGrafter"/>
</dbReference>
<keyword evidence="6" id="KW-0503">Monooxygenase</keyword>
<evidence type="ECO:0000256" key="6">
    <source>
        <dbReference type="ARBA" id="ARBA00023033"/>
    </source>
</evidence>
<evidence type="ECO:0000256" key="5">
    <source>
        <dbReference type="ARBA" id="ARBA00023004"/>
    </source>
</evidence>
<protein>
    <recommendedName>
        <fullName evidence="9">Cytochrome P450</fullName>
    </recommendedName>
</protein>
<evidence type="ECO:0000256" key="1">
    <source>
        <dbReference type="ARBA" id="ARBA00010617"/>
    </source>
</evidence>
<dbReference type="PANTHER" id="PTHR24289:SF1">
    <property type="entry name" value="STEROID 17-ALPHA-HYDROXYLASE_17,20 LYASE"/>
    <property type="match status" value="1"/>
</dbReference>